<evidence type="ECO:0000313" key="3">
    <source>
        <dbReference type="Proteomes" id="UP000317835"/>
    </source>
</evidence>
<dbReference type="Proteomes" id="UP000317835">
    <property type="component" value="Chromosome"/>
</dbReference>
<evidence type="ECO:0000313" key="2">
    <source>
        <dbReference type="EMBL" id="QDV33331.1"/>
    </source>
</evidence>
<dbReference type="KEGG" id="tpla:ElP_12020"/>
<feature type="transmembrane region" description="Helical" evidence="1">
    <location>
        <begin position="53"/>
        <end position="77"/>
    </location>
</feature>
<name>A0A518GXL9_9BACT</name>
<dbReference type="AlphaFoldDB" id="A0A518GXL9"/>
<reference evidence="2 3" key="1">
    <citation type="submission" date="2019-02" db="EMBL/GenBank/DDBJ databases">
        <title>Deep-cultivation of Planctomycetes and their phenomic and genomic characterization uncovers novel biology.</title>
        <authorList>
            <person name="Wiegand S."/>
            <person name="Jogler M."/>
            <person name="Boedeker C."/>
            <person name="Pinto D."/>
            <person name="Vollmers J."/>
            <person name="Rivas-Marin E."/>
            <person name="Kohn T."/>
            <person name="Peeters S.H."/>
            <person name="Heuer A."/>
            <person name="Rast P."/>
            <person name="Oberbeckmann S."/>
            <person name="Bunk B."/>
            <person name="Jeske O."/>
            <person name="Meyerdierks A."/>
            <person name="Storesund J.E."/>
            <person name="Kallscheuer N."/>
            <person name="Luecker S."/>
            <person name="Lage O.M."/>
            <person name="Pohl T."/>
            <person name="Merkel B.J."/>
            <person name="Hornburger P."/>
            <person name="Mueller R.-W."/>
            <person name="Bruemmer F."/>
            <person name="Labrenz M."/>
            <person name="Spormann A.M."/>
            <person name="Op den Camp H."/>
            <person name="Overmann J."/>
            <person name="Amann R."/>
            <person name="Jetten M.S.M."/>
            <person name="Mascher T."/>
            <person name="Medema M.H."/>
            <person name="Devos D.P."/>
            <person name="Kaster A.-K."/>
            <person name="Ovreas L."/>
            <person name="Rohde M."/>
            <person name="Galperin M.Y."/>
            <person name="Jogler C."/>
        </authorList>
    </citation>
    <scope>NUCLEOTIDE SEQUENCE [LARGE SCALE GENOMIC DNA]</scope>
    <source>
        <strain evidence="2 3">ElP</strain>
    </source>
</reference>
<accession>A0A518GXL9</accession>
<dbReference type="RefSeq" id="WP_145267722.1">
    <property type="nucleotide sequence ID" value="NZ_CP036426.1"/>
</dbReference>
<keyword evidence="1" id="KW-1133">Transmembrane helix</keyword>
<proteinExistence type="predicted"/>
<keyword evidence="1" id="KW-0472">Membrane</keyword>
<protein>
    <submittedName>
        <fullName evidence="2">Uncharacterized protein</fullName>
    </submittedName>
</protein>
<feature type="transmembrane region" description="Helical" evidence="1">
    <location>
        <begin position="12"/>
        <end position="33"/>
    </location>
</feature>
<evidence type="ECO:0000256" key="1">
    <source>
        <dbReference type="SAM" id="Phobius"/>
    </source>
</evidence>
<keyword evidence="1" id="KW-0812">Transmembrane</keyword>
<sequence>MKDTRDKQIDFSAVPGAAAVGTILGALCALAYLRFTTAANGRVDDPEGAAAQGIARLFDAIFVIVGGLMLGAALGLGEGLAWPLARRAIISRRSGDTDEG</sequence>
<dbReference type="EMBL" id="CP036426">
    <property type="protein sequence ID" value="QDV33331.1"/>
    <property type="molecule type" value="Genomic_DNA"/>
</dbReference>
<keyword evidence="3" id="KW-1185">Reference proteome</keyword>
<gene>
    <name evidence="2" type="ORF">ElP_12020</name>
</gene>
<organism evidence="2 3">
    <name type="scientific">Tautonia plasticadhaerens</name>
    <dbReference type="NCBI Taxonomy" id="2527974"/>
    <lineage>
        <taxon>Bacteria</taxon>
        <taxon>Pseudomonadati</taxon>
        <taxon>Planctomycetota</taxon>
        <taxon>Planctomycetia</taxon>
        <taxon>Isosphaerales</taxon>
        <taxon>Isosphaeraceae</taxon>
        <taxon>Tautonia</taxon>
    </lineage>
</organism>